<organism evidence="3 4">
    <name type="scientific">Labilithrix luteola</name>
    <dbReference type="NCBI Taxonomy" id="1391654"/>
    <lineage>
        <taxon>Bacteria</taxon>
        <taxon>Pseudomonadati</taxon>
        <taxon>Myxococcota</taxon>
        <taxon>Polyangia</taxon>
        <taxon>Polyangiales</taxon>
        <taxon>Labilitrichaceae</taxon>
        <taxon>Labilithrix</taxon>
    </lineage>
</organism>
<dbReference type="OrthoDB" id="9815709at2"/>
<dbReference type="PROSITE" id="PS00745">
    <property type="entry name" value="RF_PROK_I"/>
    <property type="match status" value="1"/>
</dbReference>
<evidence type="ECO:0000313" key="3">
    <source>
        <dbReference type="EMBL" id="AKU93679.1"/>
    </source>
</evidence>
<comment type="similarity">
    <text evidence="1">Belongs to the prokaryotic/mitochondrial release factor family.</text>
</comment>
<reference evidence="3 4" key="1">
    <citation type="submission" date="2015-08" db="EMBL/GenBank/DDBJ databases">
        <authorList>
            <person name="Babu N.S."/>
            <person name="Beckwith C.J."/>
            <person name="Beseler K.G."/>
            <person name="Brison A."/>
            <person name="Carone J.V."/>
            <person name="Caskin T.P."/>
            <person name="Diamond M."/>
            <person name="Durham M.E."/>
            <person name="Foxe J.M."/>
            <person name="Go M."/>
            <person name="Henderson B.A."/>
            <person name="Jones I.B."/>
            <person name="McGettigan J.A."/>
            <person name="Micheletti S.J."/>
            <person name="Nasrallah M.E."/>
            <person name="Ortiz D."/>
            <person name="Piller C.R."/>
            <person name="Privatt S.R."/>
            <person name="Schneider S.L."/>
            <person name="Sharp S."/>
            <person name="Smith T.C."/>
            <person name="Stanton J.D."/>
            <person name="Ullery H.E."/>
            <person name="Wilson R.J."/>
            <person name="Serrano M.G."/>
            <person name="Buck G."/>
            <person name="Lee V."/>
            <person name="Wang Y."/>
            <person name="Carvalho R."/>
            <person name="Voegtly L."/>
            <person name="Shi R."/>
            <person name="Duckworth R."/>
            <person name="Johnson A."/>
            <person name="Loviza R."/>
            <person name="Walstead R."/>
            <person name="Shah Z."/>
            <person name="Kiflezghi M."/>
            <person name="Wade K."/>
            <person name="Ball S.L."/>
            <person name="Bradley K.W."/>
            <person name="Asai D.J."/>
            <person name="Bowman C.A."/>
            <person name="Russell D.A."/>
            <person name="Pope W.H."/>
            <person name="Jacobs-Sera D."/>
            <person name="Hendrix R.W."/>
            <person name="Hatfull G.F."/>
        </authorList>
    </citation>
    <scope>NUCLEOTIDE SEQUENCE [LARGE SCALE GENOMIC DNA]</scope>
    <source>
        <strain evidence="3 4">DSM 27648</strain>
    </source>
</reference>
<dbReference type="SUPFAM" id="SSF75620">
    <property type="entry name" value="Release factor"/>
    <property type="match status" value="1"/>
</dbReference>
<feature type="domain" description="Prokaryotic-type class I peptide chain release factors" evidence="2">
    <location>
        <begin position="120"/>
        <end position="136"/>
    </location>
</feature>
<dbReference type="EMBL" id="CP012333">
    <property type="protein sequence ID" value="AKU93679.1"/>
    <property type="molecule type" value="Genomic_DNA"/>
</dbReference>
<dbReference type="Pfam" id="PF00472">
    <property type="entry name" value="RF-1"/>
    <property type="match status" value="1"/>
</dbReference>
<dbReference type="KEGG" id="llu:AKJ09_00343"/>
<dbReference type="Proteomes" id="UP000064967">
    <property type="component" value="Chromosome"/>
</dbReference>
<evidence type="ECO:0000256" key="1">
    <source>
        <dbReference type="ARBA" id="ARBA00010835"/>
    </source>
</evidence>
<dbReference type="Gene3D" id="3.30.160.20">
    <property type="match status" value="1"/>
</dbReference>
<name>A0A0K1PKP1_9BACT</name>
<dbReference type="Gene3D" id="3.30.70.1660">
    <property type="match status" value="1"/>
</dbReference>
<protein>
    <submittedName>
        <fullName evidence="3">Peptide chain release factor 2</fullName>
    </submittedName>
</protein>
<sequence length="216" mass="24261">MSEFVLQVSAGVGPVEVRRFVSKLAERFERICVENGLSPRDITFHGDEREPRSVSFRFGGAPPAWLRDEEGTHVLIHRSRERSKASRKRWFAAVELLDTVTSSDNEVGISKDDIVVSACRASGPGGQHVNKTSSAIRLHHLPSGIRIRSSSERSQKANMDHALRRLGAVLRERVTETRAHERAGHRSNHYRLIRGNAVRSYRLDEAGALELELPVR</sequence>
<dbReference type="InterPro" id="IPR045853">
    <property type="entry name" value="Pep_chain_release_fac_I_sf"/>
</dbReference>
<dbReference type="InterPro" id="IPR000352">
    <property type="entry name" value="Pep_chain_release_fac_I"/>
</dbReference>
<dbReference type="AlphaFoldDB" id="A0A0K1PKP1"/>
<dbReference type="GO" id="GO:0003747">
    <property type="term" value="F:translation release factor activity"/>
    <property type="evidence" value="ECO:0007669"/>
    <property type="project" value="InterPro"/>
</dbReference>
<keyword evidence="4" id="KW-1185">Reference proteome</keyword>
<evidence type="ECO:0000313" key="4">
    <source>
        <dbReference type="Proteomes" id="UP000064967"/>
    </source>
</evidence>
<evidence type="ECO:0000259" key="2">
    <source>
        <dbReference type="PROSITE" id="PS00745"/>
    </source>
</evidence>
<dbReference type="PANTHER" id="PTHR43116">
    <property type="entry name" value="PEPTIDE CHAIN RELEASE FACTOR 2"/>
    <property type="match status" value="1"/>
</dbReference>
<dbReference type="STRING" id="1391654.AKJ09_00343"/>
<accession>A0A0K1PKP1</accession>
<proteinExistence type="inferred from homology"/>
<dbReference type="PANTHER" id="PTHR43116:SF3">
    <property type="entry name" value="CLASS I PEPTIDE CHAIN RELEASE FACTOR"/>
    <property type="match status" value="1"/>
</dbReference>
<dbReference type="RefSeq" id="WP_146645398.1">
    <property type="nucleotide sequence ID" value="NZ_CP012333.1"/>
</dbReference>
<gene>
    <name evidence="3" type="ORF">AKJ09_00343</name>
</gene>